<gene>
    <name evidence="1" type="ORF">BIS47_12</name>
</gene>
<dbReference type="RefSeq" id="YP_009832519.1">
    <property type="nucleotide sequence ID" value="NC_048656.1"/>
</dbReference>
<reference evidence="1 2" key="1">
    <citation type="submission" date="2017-02" db="EMBL/GenBank/DDBJ databases">
        <title>Genome sequencing and assembly of Klebsiella pneumoniae phages.</title>
        <authorList>
            <person name="Labudda L."/>
            <person name="Strapagiel D."/>
            <person name="Karczewska-Golec J."/>
            <person name="Golec P."/>
        </authorList>
    </citation>
    <scope>NUCLEOTIDE SEQUENCE [LARGE SCALE GENOMIC DNA]</scope>
</reference>
<dbReference type="KEGG" id="vg:55632513"/>
<dbReference type="EMBL" id="KY652726">
    <property type="protein sequence ID" value="ARB12516.1"/>
    <property type="molecule type" value="Genomic_DNA"/>
</dbReference>
<name>A0A1V0E6M4_9CAUD</name>
<accession>A0A1V0E6M4</accession>
<evidence type="ECO:0000313" key="2">
    <source>
        <dbReference type="Proteomes" id="UP000221691"/>
    </source>
</evidence>
<dbReference type="GeneID" id="55632513"/>
<dbReference type="InterPro" id="IPR055662">
    <property type="entry name" value="DUF7238"/>
</dbReference>
<proteinExistence type="predicted"/>
<protein>
    <submittedName>
        <fullName evidence="1">Uncharacterized protein</fullName>
    </submittedName>
</protein>
<dbReference type="Proteomes" id="UP000221691">
    <property type="component" value="Segment"/>
</dbReference>
<dbReference type="Pfam" id="PF23885">
    <property type="entry name" value="DUF7238"/>
    <property type="match status" value="1"/>
</dbReference>
<keyword evidence="2" id="KW-1185">Reference proteome</keyword>
<organism evidence="1 2">
    <name type="scientific">Klebsiella phage vB_KpnM_BIS47</name>
    <dbReference type="NCBI Taxonomy" id="1907784"/>
    <lineage>
        <taxon>Viruses</taxon>
        <taxon>Duplodnaviria</taxon>
        <taxon>Heunggongvirae</taxon>
        <taxon>Uroviricota</taxon>
        <taxon>Caudoviricetes</taxon>
        <taxon>Vequintavirinae</taxon>
        <taxon>Mydovirus</taxon>
        <taxon>Mydovirus BIS47</taxon>
    </lineage>
</organism>
<sequence>MALTREERTGAKFVEMYEARVGSKPTLEEQLMLAYFKENVDDLPVDWGDPTSFHKAFRQTDVCRQGYQDMVIWSLMSGGPSVAIWDVLEEFYAGR</sequence>
<evidence type="ECO:0000313" key="1">
    <source>
        <dbReference type="EMBL" id="ARB12516.1"/>
    </source>
</evidence>